<feature type="transmembrane region" description="Helical" evidence="9">
    <location>
        <begin position="29"/>
        <end position="51"/>
    </location>
</feature>
<dbReference type="Pfam" id="PF12911">
    <property type="entry name" value="OppC_N"/>
    <property type="match status" value="1"/>
</dbReference>
<evidence type="ECO:0000256" key="4">
    <source>
        <dbReference type="ARBA" id="ARBA00022692"/>
    </source>
</evidence>
<dbReference type="GO" id="GO:0055085">
    <property type="term" value="P:transmembrane transport"/>
    <property type="evidence" value="ECO:0007669"/>
    <property type="project" value="InterPro"/>
</dbReference>
<dbReference type="OrthoDB" id="9766870at2"/>
<sequence length="292" mass="30933">MSVTETNPPAERGAFLDGFLRLMSDPMGAIGVVLVTLLVLSAVFAGVLSPYDPAAIDVPSKLQAPSWEHWLGTDQLGRDVLSRALYGGQIALSVALISTALAVGFGVILGMIAGFGPKWLDNPIVLAFDTVRAYPVIILALAVGPIFGAGLNTVIGILVVTSVPYYGRIVRTSVIAASKADYVEALMAMGMSRARILARHILPNIIGPILILASMDIPVFIAAEAGLSFLGVGVKPPQSSWGLILDDGYKFIRQTYWLVIAGSVPLITATLGFTFLGEALRDTFDPKLRRGV</sequence>
<gene>
    <name evidence="11" type="primary">gsiD_3</name>
    <name evidence="11" type="ORF">ROA7745_03167</name>
</gene>
<feature type="transmembrane region" description="Helical" evidence="9">
    <location>
        <begin position="201"/>
        <end position="223"/>
    </location>
</feature>
<evidence type="ECO:0000259" key="10">
    <source>
        <dbReference type="PROSITE" id="PS50928"/>
    </source>
</evidence>
<accession>A0A1X7BUG0</accession>
<dbReference type="GO" id="GO:0015031">
    <property type="term" value="P:protein transport"/>
    <property type="evidence" value="ECO:0007669"/>
    <property type="project" value="UniProtKB-KW"/>
</dbReference>
<dbReference type="Pfam" id="PF00528">
    <property type="entry name" value="BPD_transp_1"/>
    <property type="match status" value="1"/>
</dbReference>
<evidence type="ECO:0000313" key="12">
    <source>
        <dbReference type="Proteomes" id="UP000193224"/>
    </source>
</evidence>
<feature type="transmembrane region" description="Helical" evidence="9">
    <location>
        <begin position="133"/>
        <end position="161"/>
    </location>
</feature>
<evidence type="ECO:0000256" key="5">
    <source>
        <dbReference type="ARBA" id="ARBA00022856"/>
    </source>
</evidence>
<evidence type="ECO:0000256" key="2">
    <source>
        <dbReference type="ARBA" id="ARBA00022448"/>
    </source>
</evidence>
<evidence type="ECO:0000256" key="8">
    <source>
        <dbReference type="ARBA" id="ARBA00023136"/>
    </source>
</evidence>
<dbReference type="AlphaFoldDB" id="A0A1X7BUG0"/>
<dbReference type="InterPro" id="IPR035906">
    <property type="entry name" value="MetI-like_sf"/>
</dbReference>
<dbReference type="PROSITE" id="PS50928">
    <property type="entry name" value="ABC_TM1"/>
    <property type="match status" value="1"/>
</dbReference>
<comment type="similarity">
    <text evidence="9">Belongs to the binding-protein-dependent transport system permease family.</text>
</comment>
<reference evidence="11 12" key="1">
    <citation type="submission" date="2017-03" db="EMBL/GenBank/DDBJ databases">
        <authorList>
            <person name="Afonso C.L."/>
            <person name="Miller P.J."/>
            <person name="Scott M.A."/>
            <person name="Spackman E."/>
            <person name="Goraichik I."/>
            <person name="Dimitrov K.M."/>
            <person name="Suarez D.L."/>
            <person name="Swayne D.E."/>
        </authorList>
    </citation>
    <scope>NUCLEOTIDE SEQUENCE [LARGE SCALE GENOMIC DNA]</scope>
    <source>
        <strain evidence="11 12">CECT 7745</strain>
    </source>
</reference>
<dbReference type="RefSeq" id="WP_085801272.1">
    <property type="nucleotide sequence ID" value="NZ_FWXB01000013.1"/>
</dbReference>
<evidence type="ECO:0000256" key="3">
    <source>
        <dbReference type="ARBA" id="ARBA00022475"/>
    </source>
</evidence>
<keyword evidence="8 9" id="KW-0472">Membrane</keyword>
<dbReference type="CDD" id="cd06261">
    <property type="entry name" value="TM_PBP2"/>
    <property type="match status" value="1"/>
</dbReference>
<evidence type="ECO:0000256" key="1">
    <source>
        <dbReference type="ARBA" id="ARBA00004651"/>
    </source>
</evidence>
<organism evidence="11 12">
    <name type="scientific">Roseovarius aestuarii</name>
    <dbReference type="NCBI Taxonomy" id="475083"/>
    <lineage>
        <taxon>Bacteria</taxon>
        <taxon>Pseudomonadati</taxon>
        <taxon>Pseudomonadota</taxon>
        <taxon>Alphaproteobacteria</taxon>
        <taxon>Rhodobacterales</taxon>
        <taxon>Roseobacteraceae</taxon>
        <taxon>Roseovarius</taxon>
    </lineage>
</organism>
<dbReference type="Gene3D" id="1.10.3720.10">
    <property type="entry name" value="MetI-like"/>
    <property type="match status" value="1"/>
</dbReference>
<keyword evidence="7 9" id="KW-1133">Transmembrane helix</keyword>
<keyword evidence="4 9" id="KW-0812">Transmembrane</keyword>
<evidence type="ECO:0000256" key="9">
    <source>
        <dbReference type="RuleBase" id="RU363032"/>
    </source>
</evidence>
<dbReference type="InterPro" id="IPR000515">
    <property type="entry name" value="MetI-like"/>
</dbReference>
<dbReference type="GO" id="GO:0015833">
    <property type="term" value="P:peptide transport"/>
    <property type="evidence" value="ECO:0007669"/>
    <property type="project" value="UniProtKB-KW"/>
</dbReference>
<proteinExistence type="inferred from homology"/>
<evidence type="ECO:0000256" key="6">
    <source>
        <dbReference type="ARBA" id="ARBA00022927"/>
    </source>
</evidence>
<dbReference type="Proteomes" id="UP000193224">
    <property type="component" value="Unassembled WGS sequence"/>
</dbReference>
<dbReference type="SUPFAM" id="SSF161098">
    <property type="entry name" value="MetI-like"/>
    <property type="match status" value="1"/>
</dbReference>
<evidence type="ECO:0000313" key="11">
    <source>
        <dbReference type="EMBL" id="SMC13321.1"/>
    </source>
</evidence>
<keyword evidence="6" id="KW-0653">Protein transport</keyword>
<name>A0A1X7BUG0_9RHOB</name>
<dbReference type="PANTHER" id="PTHR43386">
    <property type="entry name" value="OLIGOPEPTIDE TRANSPORT SYSTEM PERMEASE PROTEIN APPC"/>
    <property type="match status" value="1"/>
</dbReference>
<feature type="transmembrane region" description="Helical" evidence="9">
    <location>
        <begin position="256"/>
        <end position="280"/>
    </location>
</feature>
<keyword evidence="5" id="KW-0571">Peptide transport</keyword>
<dbReference type="PANTHER" id="PTHR43386:SF1">
    <property type="entry name" value="D,D-DIPEPTIDE TRANSPORT SYSTEM PERMEASE PROTEIN DDPC-RELATED"/>
    <property type="match status" value="1"/>
</dbReference>
<keyword evidence="3" id="KW-1003">Cell membrane</keyword>
<comment type="subcellular location">
    <subcellularLocation>
        <location evidence="1 9">Cell membrane</location>
        <topology evidence="1 9">Multi-pass membrane protein</topology>
    </subcellularLocation>
</comment>
<feature type="domain" description="ABC transmembrane type-1" evidence="10">
    <location>
        <begin position="88"/>
        <end position="277"/>
    </location>
</feature>
<keyword evidence="12" id="KW-1185">Reference proteome</keyword>
<dbReference type="InterPro" id="IPR050366">
    <property type="entry name" value="BP-dependent_transpt_permease"/>
</dbReference>
<evidence type="ECO:0000256" key="7">
    <source>
        <dbReference type="ARBA" id="ARBA00022989"/>
    </source>
</evidence>
<dbReference type="EMBL" id="FWXB01000013">
    <property type="protein sequence ID" value="SMC13321.1"/>
    <property type="molecule type" value="Genomic_DNA"/>
</dbReference>
<dbReference type="InterPro" id="IPR025966">
    <property type="entry name" value="OppC_N"/>
</dbReference>
<protein>
    <submittedName>
        <fullName evidence="11">Glutathione transport system permease protein GsiD</fullName>
    </submittedName>
</protein>
<feature type="transmembrane region" description="Helical" evidence="9">
    <location>
        <begin position="90"/>
        <end position="113"/>
    </location>
</feature>
<dbReference type="GO" id="GO:0005886">
    <property type="term" value="C:plasma membrane"/>
    <property type="evidence" value="ECO:0007669"/>
    <property type="project" value="UniProtKB-SubCell"/>
</dbReference>
<keyword evidence="2 9" id="KW-0813">Transport</keyword>